<gene>
    <name evidence="1" type="ORF">FSP39_023044</name>
</gene>
<name>A0AA89C8K5_PINIB</name>
<organism evidence="1 2">
    <name type="scientific">Pinctada imbricata</name>
    <name type="common">Atlantic pearl-oyster</name>
    <name type="synonym">Pinctada martensii</name>
    <dbReference type="NCBI Taxonomy" id="66713"/>
    <lineage>
        <taxon>Eukaryota</taxon>
        <taxon>Metazoa</taxon>
        <taxon>Spiralia</taxon>
        <taxon>Lophotrochozoa</taxon>
        <taxon>Mollusca</taxon>
        <taxon>Bivalvia</taxon>
        <taxon>Autobranchia</taxon>
        <taxon>Pteriomorphia</taxon>
        <taxon>Pterioida</taxon>
        <taxon>Pterioidea</taxon>
        <taxon>Pteriidae</taxon>
        <taxon>Pinctada</taxon>
    </lineage>
</organism>
<dbReference type="Proteomes" id="UP001186944">
    <property type="component" value="Unassembled WGS sequence"/>
</dbReference>
<evidence type="ECO:0000313" key="2">
    <source>
        <dbReference type="Proteomes" id="UP001186944"/>
    </source>
</evidence>
<proteinExistence type="predicted"/>
<evidence type="ECO:0000313" key="1">
    <source>
        <dbReference type="EMBL" id="KAK3103938.1"/>
    </source>
</evidence>
<dbReference type="AlphaFoldDB" id="A0AA89C8K5"/>
<sequence length="545" mass="61682">MRKTIGKIHKSTYSNSEVGLDHDVGNIKSDTQAISENKHAAVTKFSHKSQGIIRCEHTELSRTCTFCMTNAFTELVSNLPNEEKASVFEYLIYMMSQADKEVLAYHIGSNESHAIRNDAQSFAMMYKDVNTISSFDISRWLCGRNEVLKNFMLGVGQLNSVDRVDKGKTIVLAAAMEQSYKLCLPSLVSPFAFLQNLCLYTLTGSKTAVNIFGRTAPSGGYKTIFKWLYDQKTTPPVCPAGETMNVFDKEQVVRRKTAIKPNSKAKVSIIANKGITQLSEECLLQSNETLKHLYLSTCSKRDTIPKEHEEELKAAALEVINPENEQYRIYETLHYEQLFPFIEIAMKCVLEETEDSQSNKGLFDFIDEKITCDDERDKFVKGTLCGTLNSKRKQICIGFKEKEGIRTAKSLLKENSDAESIHQPQKSQVTFQKIQFRINSNDSTGTVEGHGNIEITSTLDVEECERYDHFTSNHRSKKEIVLSDPVFCNPNSLQTVALVLRQIGIENGISRYISSESSDHDDNMRHWTFVCCECVPYLICKKLKD</sequence>
<dbReference type="EMBL" id="VSWD01000005">
    <property type="protein sequence ID" value="KAK3103938.1"/>
    <property type="molecule type" value="Genomic_DNA"/>
</dbReference>
<keyword evidence="2" id="KW-1185">Reference proteome</keyword>
<accession>A0AA89C8K5</accession>
<comment type="caution">
    <text evidence="1">The sequence shown here is derived from an EMBL/GenBank/DDBJ whole genome shotgun (WGS) entry which is preliminary data.</text>
</comment>
<reference evidence="1" key="1">
    <citation type="submission" date="2019-08" db="EMBL/GenBank/DDBJ databases">
        <title>The improved chromosome-level genome for the pearl oyster Pinctada fucata martensii using PacBio sequencing and Hi-C.</title>
        <authorList>
            <person name="Zheng Z."/>
        </authorList>
    </citation>
    <scope>NUCLEOTIDE SEQUENCE</scope>
    <source>
        <strain evidence="1">ZZ-2019</strain>
        <tissue evidence="1">Adductor muscle</tissue>
    </source>
</reference>
<protein>
    <submittedName>
        <fullName evidence="1">Uncharacterized protein</fullName>
    </submittedName>
</protein>